<accession>A0A6J7BW91</accession>
<dbReference type="InterPro" id="IPR036514">
    <property type="entry name" value="SGNH_hydro_sf"/>
</dbReference>
<reference evidence="3" key="1">
    <citation type="submission" date="2020-05" db="EMBL/GenBank/DDBJ databases">
        <authorList>
            <person name="Chiriac C."/>
            <person name="Salcher M."/>
            <person name="Ghai R."/>
            <person name="Kavagutti S V."/>
        </authorList>
    </citation>
    <scope>NUCLEOTIDE SEQUENCE</scope>
</reference>
<dbReference type="SUPFAM" id="SSF52266">
    <property type="entry name" value="SGNH hydrolase"/>
    <property type="match status" value="1"/>
</dbReference>
<evidence type="ECO:0000313" key="3">
    <source>
        <dbReference type="EMBL" id="CAB4848083.1"/>
    </source>
</evidence>
<dbReference type="PANTHER" id="PTHR43784">
    <property type="entry name" value="GDSL-LIKE LIPASE/ACYLHYDROLASE, PUTATIVE (AFU_ORTHOLOGUE AFUA_2G00820)-RELATED"/>
    <property type="match status" value="1"/>
</dbReference>
<dbReference type="EMBL" id="CAFBJH010000008">
    <property type="protein sequence ID" value="CAB4848083.1"/>
    <property type="molecule type" value="Genomic_DNA"/>
</dbReference>
<proteinExistence type="predicted"/>
<dbReference type="EMBL" id="CAFAAR010000086">
    <property type="protein sequence ID" value="CAB4807674.1"/>
    <property type="molecule type" value="Genomic_DNA"/>
</dbReference>
<dbReference type="AlphaFoldDB" id="A0A6J7BW91"/>
<dbReference type="InterPro" id="IPR053140">
    <property type="entry name" value="GDSL_Rv0518-like"/>
</dbReference>
<organism evidence="3">
    <name type="scientific">freshwater metagenome</name>
    <dbReference type="NCBI Taxonomy" id="449393"/>
    <lineage>
        <taxon>unclassified sequences</taxon>
        <taxon>metagenomes</taxon>
        <taxon>ecological metagenomes</taxon>
    </lineage>
</organism>
<dbReference type="Gene3D" id="3.40.50.1110">
    <property type="entry name" value="SGNH hydrolase"/>
    <property type="match status" value="1"/>
</dbReference>
<evidence type="ECO:0000259" key="1">
    <source>
        <dbReference type="Pfam" id="PF13472"/>
    </source>
</evidence>
<dbReference type="PANTHER" id="PTHR43784:SF2">
    <property type="entry name" value="GDSL-LIKE LIPASE_ACYLHYDROLASE, PUTATIVE (AFU_ORTHOLOGUE AFUA_2G00820)-RELATED"/>
    <property type="match status" value="1"/>
</dbReference>
<sequence>MRFTRLISCGDSFTEGMSDEIVNGQYRGWADRIADIMAREVSGFTYANLAVRGKLVHQVVADQIPVALSFITGKETLVTFHAGANDVLRPNYKSEIVLPLYAKAVREIASTGATVLLFTVLERTGAKGKTGELWASRFGKFNANVRSVGAEVGAIIADANEEGLLSDPRFLAKDRLHLNEIGHERVAQGLLEKLGLPFDPVWRNPLPLQADIHWSKKIAHDAQWFITFLIPWMWRRLRGKSSGDGRVPKHLAPIAWPTLTTDLH</sequence>
<dbReference type="CDD" id="cd01832">
    <property type="entry name" value="SGNH_hydrolase_like_1"/>
    <property type="match status" value="1"/>
</dbReference>
<name>A0A6J7BW91_9ZZZZ</name>
<protein>
    <submittedName>
        <fullName evidence="3">Unannotated protein</fullName>
    </submittedName>
</protein>
<dbReference type="Pfam" id="PF13472">
    <property type="entry name" value="Lipase_GDSL_2"/>
    <property type="match status" value="1"/>
</dbReference>
<evidence type="ECO:0000313" key="2">
    <source>
        <dbReference type="EMBL" id="CAB4807674.1"/>
    </source>
</evidence>
<feature type="domain" description="SGNH hydrolase-type esterase" evidence="1">
    <location>
        <begin position="10"/>
        <end position="185"/>
    </location>
</feature>
<dbReference type="InterPro" id="IPR013830">
    <property type="entry name" value="SGNH_hydro"/>
</dbReference>
<gene>
    <name evidence="2" type="ORF">UFOPK3056_00852</name>
    <name evidence="3" type="ORF">UFOPK3287_00238</name>
</gene>